<keyword evidence="2 4" id="KW-0371">Homeobox</keyword>
<dbReference type="GO" id="GO:0005634">
    <property type="term" value="C:nucleus"/>
    <property type="evidence" value="ECO:0007669"/>
    <property type="project" value="UniProtKB-SubCell"/>
</dbReference>
<evidence type="ECO:0000256" key="2">
    <source>
        <dbReference type="ARBA" id="ARBA00023155"/>
    </source>
</evidence>
<evidence type="ECO:0000256" key="3">
    <source>
        <dbReference type="ARBA" id="ARBA00023242"/>
    </source>
</evidence>
<dbReference type="Proteomes" id="UP000276133">
    <property type="component" value="Unassembled WGS sequence"/>
</dbReference>
<name>A0A3M7SCP0_BRAPC</name>
<gene>
    <name evidence="6" type="ORF">BpHYR1_025254</name>
</gene>
<dbReference type="PANTHER" id="PTHR11850">
    <property type="entry name" value="HOMEOBOX PROTEIN TRANSCRIPTION FACTORS"/>
    <property type="match status" value="1"/>
</dbReference>
<evidence type="ECO:0000256" key="1">
    <source>
        <dbReference type="ARBA" id="ARBA00023125"/>
    </source>
</evidence>
<sequence length="231" mass="27158">MYYYDTTSNQSYHPAEYPIVNSTYTESLIPPNVYGSTYNYSNYYNQNYFNVGDQYQYEGEYAFLRPACQNSQPNYNKNWTFLDNSSLHSSYTLDSTGNSLDNSKINASFSPDNYTSTEVSNQNLNSTRCSKSRKQLLPDEAVDIMNDWFQDHIHNPYPTMEEKEKLARLGGITVKQVNAWFSNRRNRSQNTKPKRIKRAIEQEMNEMIHQLSYNSNKTEIIEKFRRTFMSN</sequence>
<comment type="caution">
    <text evidence="6">The sequence shown here is derived from an EMBL/GenBank/DDBJ whole genome shotgun (WGS) entry which is preliminary data.</text>
</comment>
<dbReference type="InterPro" id="IPR008422">
    <property type="entry name" value="KN_HD"/>
</dbReference>
<evidence type="ECO:0000313" key="7">
    <source>
        <dbReference type="Proteomes" id="UP000276133"/>
    </source>
</evidence>
<proteinExistence type="predicted"/>
<reference evidence="6 7" key="1">
    <citation type="journal article" date="2018" name="Sci. Rep.">
        <title>Genomic signatures of local adaptation to the degree of environmental predictability in rotifers.</title>
        <authorList>
            <person name="Franch-Gras L."/>
            <person name="Hahn C."/>
            <person name="Garcia-Roger E.M."/>
            <person name="Carmona M.J."/>
            <person name="Serra M."/>
            <person name="Gomez A."/>
        </authorList>
    </citation>
    <scope>NUCLEOTIDE SEQUENCE [LARGE SCALE GENOMIC DNA]</scope>
    <source>
        <strain evidence="6">HYR1</strain>
    </source>
</reference>
<keyword evidence="3 4" id="KW-0539">Nucleus</keyword>
<dbReference type="SMART" id="SM00389">
    <property type="entry name" value="HOX"/>
    <property type="match status" value="1"/>
</dbReference>
<dbReference type="EMBL" id="REGN01001617">
    <property type="protein sequence ID" value="RNA33556.1"/>
    <property type="molecule type" value="Genomic_DNA"/>
</dbReference>
<dbReference type="OrthoDB" id="4187154at2759"/>
<dbReference type="SUPFAM" id="SSF46689">
    <property type="entry name" value="Homeodomain-like"/>
    <property type="match status" value="1"/>
</dbReference>
<dbReference type="InterPro" id="IPR009057">
    <property type="entry name" value="Homeodomain-like_sf"/>
</dbReference>
<keyword evidence="1 4" id="KW-0238">DNA-binding</keyword>
<keyword evidence="7" id="KW-1185">Reference proteome</keyword>
<feature type="DNA-binding region" description="Homeobox" evidence="4">
    <location>
        <begin position="130"/>
        <end position="192"/>
    </location>
</feature>
<dbReference type="GO" id="GO:0006355">
    <property type="term" value="P:regulation of DNA-templated transcription"/>
    <property type="evidence" value="ECO:0007669"/>
    <property type="project" value="InterPro"/>
</dbReference>
<accession>A0A3M7SCP0</accession>
<feature type="domain" description="Homeobox" evidence="5">
    <location>
        <begin position="128"/>
        <end position="191"/>
    </location>
</feature>
<evidence type="ECO:0000256" key="4">
    <source>
        <dbReference type="PROSITE-ProRule" id="PRU00108"/>
    </source>
</evidence>
<protein>
    <submittedName>
        <fullName evidence="6">Pre B cell leukemia transcription factor 1</fullName>
    </submittedName>
</protein>
<comment type="subcellular location">
    <subcellularLocation>
        <location evidence="4">Nucleus</location>
    </subcellularLocation>
</comment>
<evidence type="ECO:0000313" key="6">
    <source>
        <dbReference type="EMBL" id="RNA33556.1"/>
    </source>
</evidence>
<dbReference type="STRING" id="10195.A0A3M7SCP0"/>
<dbReference type="AlphaFoldDB" id="A0A3M7SCP0"/>
<dbReference type="PROSITE" id="PS50071">
    <property type="entry name" value="HOMEOBOX_2"/>
    <property type="match status" value="1"/>
</dbReference>
<organism evidence="6 7">
    <name type="scientific">Brachionus plicatilis</name>
    <name type="common">Marine rotifer</name>
    <name type="synonym">Brachionus muelleri</name>
    <dbReference type="NCBI Taxonomy" id="10195"/>
    <lineage>
        <taxon>Eukaryota</taxon>
        <taxon>Metazoa</taxon>
        <taxon>Spiralia</taxon>
        <taxon>Gnathifera</taxon>
        <taxon>Rotifera</taxon>
        <taxon>Eurotatoria</taxon>
        <taxon>Monogononta</taxon>
        <taxon>Pseudotrocha</taxon>
        <taxon>Ploima</taxon>
        <taxon>Brachionidae</taxon>
        <taxon>Brachionus</taxon>
    </lineage>
</organism>
<dbReference type="InterPro" id="IPR050224">
    <property type="entry name" value="TALE_homeobox"/>
</dbReference>
<dbReference type="Gene3D" id="1.10.10.60">
    <property type="entry name" value="Homeodomain-like"/>
    <property type="match status" value="1"/>
</dbReference>
<dbReference type="CDD" id="cd00086">
    <property type="entry name" value="homeodomain"/>
    <property type="match status" value="1"/>
</dbReference>
<dbReference type="Pfam" id="PF05920">
    <property type="entry name" value="Homeobox_KN"/>
    <property type="match status" value="1"/>
</dbReference>
<dbReference type="GO" id="GO:0003677">
    <property type="term" value="F:DNA binding"/>
    <property type="evidence" value="ECO:0007669"/>
    <property type="project" value="UniProtKB-UniRule"/>
</dbReference>
<evidence type="ECO:0000259" key="5">
    <source>
        <dbReference type="PROSITE" id="PS50071"/>
    </source>
</evidence>
<dbReference type="InterPro" id="IPR001356">
    <property type="entry name" value="HD"/>
</dbReference>